<evidence type="ECO:0000256" key="1">
    <source>
        <dbReference type="SAM" id="MobiDB-lite"/>
    </source>
</evidence>
<proteinExistence type="predicted"/>
<reference evidence="2" key="2">
    <citation type="submission" date="2015-06" db="UniProtKB">
        <authorList>
            <consortium name="EnsemblPlants"/>
        </authorList>
    </citation>
    <scope>IDENTIFICATION</scope>
</reference>
<dbReference type="OMA" id="RYQERCH"/>
<evidence type="ECO:0000313" key="3">
    <source>
        <dbReference type="Proteomes" id="UP000008022"/>
    </source>
</evidence>
<dbReference type="Gramene" id="ORUFI03G13970.3">
    <property type="protein sequence ID" value="ORUFI03G13970.3"/>
    <property type="gene ID" value="ORUFI03G13970"/>
</dbReference>
<feature type="compositionally biased region" description="Basic residues" evidence="1">
    <location>
        <begin position="86"/>
        <end position="97"/>
    </location>
</feature>
<name>A0A0E0NTL8_ORYRU</name>
<dbReference type="Proteomes" id="UP000008022">
    <property type="component" value="Unassembled WGS sequence"/>
</dbReference>
<keyword evidence="3" id="KW-1185">Reference proteome</keyword>
<dbReference type="EnsemblPlants" id="ORUFI03G13970.3">
    <property type="protein sequence ID" value="ORUFI03G13970.3"/>
    <property type="gene ID" value="ORUFI03G13970"/>
</dbReference>
<feature type="compositionally biased region" description="Basic residues" evidence="1">
    <location>
        <begin position="1"/>
        <end position="13"/>
    </location>
</feature>
<sequence>MPPRWSRHPGCRHRPSEKDVVFTQRSSSRKGEGNPRQRPKKVTTPEDVAAAGPAFAWDPTTLTAGRRPPTQNHHTDKWQHIASTTPHRRPSVGRLHRATTPESWPKTPLFHHPPAASPVLAKGEPGTRWHCIGSLSFPR</sequence>
<dbReference type="AlphaFoldDB" id="A0A0E0NTL8"/>
<accession>A0A0E0NTL8</accession>
<feature type="region of interest" description="Disordered" evidence="1">
    <location>
        <begin position="1"/>
        <end position="127"/>
    </location>
</feature>
<protein>
    <submittedName>
        <fullName evidence="2">Uncharacterized protein</fullName>
    </submittedName>
</protein>
<evidence type="ECO:0000313" key="2">
    <source>
        <dbReference type="EnsemblPlants" id="ORUFI03G13970.3"/>
    </source>
</evidence>
<reference evidence="3" key="1">
    <citation type="submission" date="2013-06" db="EMBL/GenBank/DDBJ databases">
        <authorList>
            <person name="Zhao Q."/>
        </authorList>
    </citation>
    <scope>NUCLEOTIDE SEQUENCE</scope>
    <source>
        <strain evidence="3">cv. W1943</strain>
    </source>
</reference>
<organism evidence="2 3">
    <name type="scientific">Oryza rufipogon</name>
    <name type="common">Brownbeard rice</name>
    <name type="synonym">Asian wild rice</name>
    <dbReference type="NCBI Taxonomy" id="4529"/>
    <lineage>
        <taxon>Eukaryota</taxon>
        <taxon>Viridiplantae</taxon>
        <taxon>Streptophyta</taxon>
        <taxon>Embryophyta</taxon>
        <taxon>Tracheophyta</taxon>
        <taxon>Spermatophyta</taxon>
        <taxon>Magnoliopsida</taxon>
        <taxon>Liliopsida</taxon>
        <taxon>Poales</taxon>
        <taxon>Poaceae</taxon>
        <taxon>BOP clade</taxon>
        <taxon>Oryzoideae</taxon>
        <taxon>Oryzeae</taxon>
        <taxon>Oryzinae</taxon>
        <taxon>Oryza</taxon>
    </lineage>
</organism>
<dbReference type="HOGENOM" id="CLU_1848376_0_0_1"/>